<proteinExistence type="predicted"/>
<accession>A0A812NRQ7</accession>
<evidence type="ECO:0000313" key="1">
    <source>
        <dbReference type="EMBL" id="CAE7320735.1"/>
    </source>
</evidence>
<keyword evidence="2" id="KW-1185">Reference proteome</keyword>
<evidence type="ECO:0000313" key="2">
    <source>
        <dbReference type="Proteomes" id="UP000649617"/>
    </source>
</evidence>
<gene>
    <name evidence="1" type="ORF">SPIL2461_LOCUS7400</name>
</gene>
<organism evidence="1 2">
    <name type="scientific">Symbiodinium pilosum</name>
    <name type="common">Dinoflagellate</name>
    <dbReference type="NCBI Taxonomy" id="2952"/>
    <lineage>
        <taxon>Eukaryota</taxon>
        <taxon>Sar</taxon>
        <taxon>Alveolata</taxon>
        <taxon>Dinophyceae</taxon>
        <taxon>Suessiales</taxon>
        <taxon>Symbiodiniaceae</taxon>
        <taxon>Symbiodinium</taxon>
    </lineage>
</organism>
<name>A0A812NRQ7_SYMPI</name>
<dbReference type="EMBL" id="CAJNIZ010011536">
    <property type="protein sequence ID" value="CAE7320735.1"/>
    <property type="molecule type" value="Genomic_DNA"/>
</dbReference>
<dbReference type="AlphaFoldDB" id="A0A812NRQ7"/>
<dbReference type="Proteomes" id="UP000649617">
    <property type="component" value="Unassembled WGS sequence"/>
</dbReference>
<sequence length="565" mass="61692">MKVNYDVSPSPALSFSGAAVSAASIWQVQTDTFHCKGPTPGCIFVQLWSGAELCGLAKLVLEPFEKESVQEMMSLQGYKKIFEGELEVFAVINDVVIGKLQVCAHAGLAPVLLALQDQFLQDSRDTPLDPQEITSALLLLSCEEDICNSVQGTALEEMPKPKQLTEALRTLQPLLTSAEASAVVSAVVCSMKTADPSNGVPLVETPTFLEQLQQLRARIIAVQESFDQMIEEIGDEAGSVALDFLEVGNSARLQRQDVARTLKFRGLDLSWGRLEGVFLAIGCPDPLDAVPAEKFARLFRRRSEHVKLRQAQLRQLETKVLARLRQGQARHQLEELVWRYSKADDTIDHLGLALLLGADGSFPRQDVDDLALQLFERFRSKGGSVSSIRVIQWLVGSPPTQSSLRDVDLNVASQKPKQLLAQLAAKLPKVQPQVQAPDALLPKDAPAAKLPSKPEASTPFHDCTPLPEKIPVQEGPTRATLQLARPLRGSLERTLTEVMQTSLDLEPARLRIFGAEEGASRICVEVRSARSSWEPSSRDVVAKLASQLGDPSSQLAASSLGTYFV</sequence>
<comment type="caution">
    <text evidence="1">The sequence shown here is derived from an EMBL/GenBank/DDBJ whole genome shotgun (WGS) entry which is preliminary data.</text>
</comment>
<reference evidence="1" key="1">
    <citation type="submission" date="2021-02" db="EMBL/GenBank/DDBJ databases">
        <authorList>
            <person name="Dougan E. K."/>
            <person name="Rhodes N."/>
            <person name="Thang M."/>
            <person name="Chan C."/>
        </authorList>
    </citation>
    <scope>NUCLEOTIDE SEQUENCE</scope>
</reference>
<protein>
    <submittedName>
        <fullName evidence="1">Uncharacterized protein</fullName>
    </submittedName>
</protein>
<dbReference type="OrthoDB" id="449479at2759"/>